<evidence type="ECO:0000256" key="3">
    <source>
        <dbReference type="ARBA" id="ARBA00022692"/>
    </source>
</evidence>
<dbReference type="PANTHER" id="PTHR45649">
    <property type="entry name" value="AMINO-ACID PERMEASE BAT1"/>
    <property type="match status" value="1"/>
</dbReference>
<evidence type="ECO:0000313" key="9">
    <source>
        <dbReference type="Proteomes" id="UP000266188"/>
    </source>
</evidence>
<dbReference type="OrthoDB" id="3257095at2759"/>
<keyword evidence="9" id="KW-1185">Reference proteome</keyword>
<sequence>MKTEVQVQAAGDPSPSTSRLGGFWPSREKQGRSWHAKYAGTLADQEDIRALGRTQELRRNFRYISIVGFGCTLIATWEVILTLLEQGLTDGGTAGLIWGFVIVAVGFLLVFLSLAEMASMAPTSGGQYHWVSEFAPRSCQKFLSYITGWLCAMGWQCAIVSITFLAGTIIQGLLVLNNPGYDFQRWHGTLLVIAIATFSILFNTFLAKRLPSVEVFILILHVCGLFAIIIPLWVLAPRRTAKQVFTEFNDGGDWGSNGTATLVGFSTMITALLGYDCAVHMSEEIRDASRTLPKAMITSVGLNAASGFLMLVTVCFTLGDINDILATETGYPFIQVFYNATNSRPGTNTMTAVIVLTLTASSITEIATASRQLWSFARDRGLPFSGFFGKVQPDWNIPLNAVMVSFVVTSLLSLINIGSTTALQAIVTLTIGSMMSSYIITIGCLLLKRIRGQPLPPRRWTLGRFGMAINIAALCFLLPVFVFAFFPLTSTVDRESMNWCVVMYCGIIIIAVVYYIFRGRHHYIPPVALVKREI</sequence>
<dbReference type="EMBL" id="MVGC01000001">
    <property type="protein sequence ID" value="RJE27625.1"/>
    <property type="molecule type" value="Genomic_DNA"/>
</dbReference>
<dbReference type="GO" id="GO:0022857">
    <property type="term" value="F:transmembrane transporter activity"/>
    <property type="evidence" value="ECO:0007669"/>
    <property type="project" value="InterPro"/>
</dbReference>
<comment type="subcellular location">
    <subcellularLocation>
        <location evidence="1">Membrane</location>
        <topology evidence="1">Multi-pass membrane protein</topology>
    </subcellularLocation>
</comment>
<dbReference type="AlphaFoldDB" id="A0A3A3ACA8"/>
<accession>A0A3A3ACA8</accession>
<dbReference type="Pfam" id="PF13520">
    <property type="entry name" value="AA_permease_2"/>
    <property type="match status" value="1"/>
</dbReference>
<feature type="region of interest" description="Disordered" evidence="6">
    <location>
        <begin position="1"/>
        <end position="22"/>
    </location>
</feature>
<feature type="transmembrane region" description="Helical" evidence="7">
    <location>
        <begin position="254"/>
        <end position="275"/>
    </location>
</feature>
<feature type="transmembrane region" description="Helical" evidence="7">
    <location>
        <begin position="63"/>
        <end position="84"/>
    </location>
</feature>
<evidence type="ECO:0000256" key="4">
    <source>
        <dbReference type="ARBA" id="ARBA00022989"/>
    </source>
</evidence>
<feature type="transmembrane region" description="Helical" evidence="7">
    <location>
        <begin position="468"/>
        <end position="490"/>
    </location>
</feature>
<name>A0A3A3ACA8_9EURO</name>
<dbReference type="InterPro" id="IPR002293">
    <property type="entry name" value="AA/rel_permease1"/>
</dbReference>
<feature type="transmembrane region" description="Helical" evidence="7">
    <location>
        <begin position="142"/>
        <end position="166"/>
    </location>
</feature>
<keyword evidence="3 7" id="KW-0812">Transmembrane</keyword>
<dbReference type="Proteomes" id="UP000266188">
    <property type="component" value="Unassembled WGS sequence"/>
</dbReference>
<evidence type="ECO:0000256" key="6">
    <source>
        <dbReference type="SAM" id="MobiDB-lite"/>
    </source>
</evidence>
<feature type="transmembrane region" description="Helical" evidence="7">
    <location>
        <begin position="352"/>
        <end position="374"/>
    </location>
</feature>
<protein>
    <submittedName>
        <fullName evidence="8">Permease</fullName>
    </submittedName>
</protein>
<feature type="transmembrane region" description="Helical" evidence="7">
    <location>
        <begin position="296"/>
        <end position="319"/>
    </location>
</feature>
<feature type="transmembrane region" description="Helical" evidence="7">
    <location>
        <begin position="213"/>
        <end position="234"/>
    </location>
</feature>
<evidence type="ECO:0000256" key="1">
    <source>
        <dbReference type="ARBA" id="ARBA00004141"/>
    </source>
</evidence>
<evidence type="ECO:0000256" key="2">
    <source>
        <dbReference type="ARBA" id="ARBA00022448"/>
    </source>
</evidence>
<proteinExistence type="predicted"/>
<dbReference type="GO" id="GO:0016020">
    <property type="term" value="C:membrane"/>
    <property type="evidence" value="ECO:0007669"/>
    <property type="project" value="UniProtKB-SubCell"/>
</dbReference>
<dbReference type="Gene3D" id="1.20.1740.10">
    <property type="entry name" value="Amino acid/polyamine transporter I"/>
    <property type="match status" value="1"/>
</dbReference>
<feature type="transmembrane region" description="Helical" evidence="7">
    <location>
        <begin position="186"/>
        <end position="206"/>
    </location>
</feature>
<keyword evidence="2" id="KW-0813">Transport</keyword>
<organism evidence="8 9">
    <name type="scientific">Aspergillus sclerotialis</name>
    <dbReference type="NCBI Taxonomy" id="2070753"/>
    <lineage>
        <taxon>Eukaryota</taxon>
        <taxon>Fungi</taxon>
        <taxon>Dikarya</taxon>
        <taxon>Ascomycota</taxon>
        <taxon>Pezizomycotina</taxon>
        <taxon>Eurotiomycetes</taxon>
        <taxon>Eurotiomycetidae</taxon>
        <taxon>Eurotiales</taxon>
        <taxon>Aspergillaceae</taxon>
        <taxon>Aspergillus</taxon>
        <taxon>Aspergillus subgen. Polypaecilum</taxon>
    </lineage>
</organism>
<evidence type="ECO:0000256" key="7">
    <source>
        <dbReference type="SAM" id="Phobius"/>
    </source>
</evidence>
<feature type="transmembrane region" description="Helical" evidence="7">
    <location>
        <begin position="423"/>
        <end position="447"/>
    </location>
</feature>
<feature type="transmembrane region" description="Helical" evidence="7">
    <location>
        <begin position="96"/>
        <end position="115"/>
    </location>
</feature>
<feature type="transmembrane region" description="Helical" evidence="7">
    <location>
        <begin position="496"/>
        <end position="517"/>
    </location>
</feature>
<feature type="transmembrane region" description="Helical" evidence="7">
    <location>
        <begin position="395"/>
        <end position="417"/>
    </location>
</feature>
<comment type="caution">
    <text evidence="8">The sequence shown here is derived from an EMBL/GenBank/DDBJ whole genome shotgun (WGS) entry which is preliminary data.</text>
</comment>
<reference evidence="9" key="1">
    <citation type="submission" date="2017-02" db="EMBL/GenBank/DDBJ databases">
        <authorList>
            <person name="Tafer H."/>
            <person name="Lopandic K."/>
        </authorList>
    </citation>
    <scope>NUCLEOTIDE SEQUENCE [LARGE SCALE GENOMIC DNA]</scope>
    <source>
        <strain evidence="9">CBS 366.77</strain>
    </source>
</reference>
<gene>
    <name evidence="8" type="ORF">PHISCL_00050</name>
</gene>
<evidence type="ECO:0000256" key="5">
    <source>
        <dbReference type="ARBA" id="ARBA00023136"/>
    </source>
</evidence>
<dbReference type="PANTHER" id="PTHR45649:SF41">
    <property type="entry name" value="TRANSPORTER, PUTATIVE (EUROFUNG)-RELATED"/>
    <property type="match status" value="1"/>
</dbReference>
<dbReference type="PIRSF" id="PIRSF006060">
    <property type="entry name" value="AA_transporter"/>
    <property type="match status" value="1"/>
</dbReference>
<keyword evidence="4 7" id="KW-1133">Transmembrane helix</keyword>
<evidence type="ECO:0000313" key="8">
    <source>
        <dbReference type="EMBL" id="RJE27625.1"/>
    </source>
</evidence>
<keyword evidence="5 7" id="KW-0472">Membrane</keyword>
<dbReference type="STRING" id="2070753.A0A3A3ACA8"/>